<evidence type="ECO:0000313" key="1">
    <source>
        <dbReference type="EMBL" id="MFC0673764.1"/>
    </source>
</evidence>
<keyword evidence="2" id="KW-1185">Reference proteome</keyword>
<dbReference type="Gene3D" id="3.10.310.10">
    <property type="entry name" value="Diaminopimelate Epimerase, Chain A, domain 1"/>
    <property type="match status" value="2"/>
</dbReference>
<dbReference type="PANTHER" id="PTHR13774:SF32">
    <property type="entry name" value="ANTISENSE-ENHANCING SEQUENCE 1"/>
    <property type="match status" value="1"/>
</dbReference>
<dbReference type="EMBL" id="JBHLSV010000006">
    <property type="protein sequence ID" value="MFC0673764.1"/>
    <property type="molecule type" value="Genomic_DNA"/>
</dbReference>
<dbReference type="SUPFAM" id="SSF54506">
    <property type="entry name" value="Diaminopimelate epimerase-like"/>
    <property type="match status" value="1"/>
</dbReference>
<protein>
    <submittedName>
        <fullName evidence="1">PhzF family phenazine biosynthesis protein</fullName>
    </submittedName>
</protein>
<dbReference type="RefSeq" id="WP_376979584.1">
    <property type="nucleotide sequence ID" value="NZ_JBHLSV010000006.1"/>
</dbReference>
<evidence type="ECO:0000313" key="2">
    <source>
        <dbReference type="Proteomes" id="UP001589793"/>
    </source>
</evidence>
<dbReference type="NCBIfam" id="TIGR00654">
    <property type="entry name" value="PhzF_family"/>
    <property type="match status" value="1"/>
</dbReference>
<dbReference type="PANTHER" id="PTHR13774">
    <property type="entry name" value="PHENAZINE BIOSYNTHESIS PROTEIN"/>
    <property type="match status" value="1"/>
</dbReference>
<sequence length="297" mass="30546">MSQRRFTQLDVFSDQPFGGNPLAVIHDAQGLSDAQMQAIASWTNLSETTFLLPPTRAGADYRVRIWTPSGELPFAGHPTLGSARAWLEAGGIPAGERIVQECAAGLVEVRRSGAQLAFAAPPLRRSGPLDEADVERIAAGLGVERSEIVAHAWVDNGPGWQAVELASAQAVLALEPRLGADMKIGVIGRYGDGAAAHPRGAAYEVRALLGPSSTAGTPAFEDPVTGSLNAGVAQWLLGRGEAATSWVASQGARLGRAGIVRIDVDVEAGAGEAAGGGPVVWVGGDVVVRVVGVVAVG</sequence>
<comment type="caution">
    <text evidence="1">The sequence shown here is derived from an EMBL/GenBank/DDBJ whole genome shotgun (WGS) entry which is preliminary data.</text>
</comment>
<gene>
    <name evidence="1" type="ORF">ACFFF6_07330</name>
</gene>
<dbReference type="Proteomes" id="UP001589793">
    <property type="component" value="Unassembled WGS sequence"/>
</dbReference>
<proteinExistence type="predicted"/>
<dbReference type="InterPro" id="IPR003719">
    <property type="entry name" value="Phenazine_PhzF-like"/>
</dbReference>
<accession>A0ABV6RB23</accession>
<reference evidence="1 2" key="1">
    <citation type="submission" date="2024-09" db="EMBL/GenBank/DDBJ databases">
        <authorList>
            <person name="Sun Q."/>
            <person name="Mori K."/>
        </authorList>
    </citation>
    <scope>NUCLEOTIDE SEQUENCE [LARGE SCALE GENOMIC DNA]</scope>
    <source>
        <strain evidence="1 2">CICC 10874</strain>
    </source>
</reference>
<dbReference type="Pfam" id="PF02567">
    <property type="entry name" value="PhzC-PhzF"/>
    <property type="match status" value="1"/>
</dbReference>
<dbReference type="PIRSF" id="PIRSF016184">
    <property type="entry name" value="PhzC_PhzF"/>
    <property type="match status" value="1"/>
</dbReference>
<name>A0ABV6RB23_9MICO</name>
<organism evidence="1 2">
    <name type="scientific">Brachybacterium hainanense</name>
    <dbReference type="NCBI Taxonomy" id="1541174"/>
    <lineage>
        <taxon>Bacteria</taxon>
        <taxon>Bacillati</taxon>
        <taxon>Actinomycetota</taxon>
        <taxon>Actinomycetes</taxon>
        <taxon>Micrococcales</taxon>
        <taxon>Dermabacteraceae</taxon>
        <taxon>Brachybacterium</taxon>
    </lineage>
</organism>